<keyword evidence="1" id="KW-0479">Metal-binding</keyword>
<dbReference type="Proteomes" id="UP000605970">
    <property type="component" value="Unassembled WGS sequence"/>
</dbReference>
<evidence type="ECO:0000256" key="1">
    <source>
        <dbReference type="ARBA" id="ARBA00022723"/>
    </source>
</evidence>
<reference evidence="5" key="1">
    <citation type="journal article" date="2020" name="Ecol. Evol.">
        <title>Genome structure and content of the rice root-knot nematode (Meloidogyne graminicola).</title>
        <authorList>
            <person name="Phan N.T."/>
            <person name="Danchin E.G.J."/>
            <person name="Klopp C."/>
            <person name="Perfus-Barbeoch L."/>
            <person name="Kozlowski D.K."/>
            <person name="Koutsovoulos G.D."/>
            <person name="Lopez-Roques C."/>
            <person name="Bouchez O."/>
            <person name="Zahm M."/>
            <person name="Besnard G."/>
            <person name="Bellafiore S."/>
        </authorList>
    </citation>
    <scope>NUCLEOTIDE SEQUENCE</scope>
    <source>
        <strain evidence="5">VN-18</strain>
    </source>
</reference>
<dbReference type="GO" id="GO:0016491">
    <property type="term" value="F:oxidoreductase activity"/>
    <property type="evidence" value="ECO:0007669"/>
    <property type="project" value="InterPro"/>
</dbReference>
<dbReference type="OrthoDB" id="6132182at2759"/>
<accession>A0A8S9ZP28</accession>
<organism evidence="5 6">
    <name type="scientific">Meloidogyne graminicola</name>
    <dbReference type="NCBI Taxonomy" id="189291"/>
    <lineage>
        <taxon>Eukaryota</taxon>
        <taxon>Metazoa</taxon>
        <taxon>Ecdysozoa</taxon>
        <taxon>Nematoda</taxon>
        <taxon>Chromadorea</taxon>
        <taxon>Rhabditida</taxon>
        <taxon>Tylenchina</taxon>
        <taxon>Tylenchomorpha</taxon>
        <taxon>Tylenchoidea</taxon>
        <taxon>Meloidogynidae</taxon>
        <taxon>Meloidogyninae</taxon>
        <taxon>Meloidogyne</taxon>
    </lineage>
</organism>
<dbReference type="PRINTS" id="PR00092">
    <property type="entry name" value="TYROSINASE"/>
</dbReference>
<evidence type="ECO:0000256" key="2">
    <source>
        <dbReference type="PROSITE-ProRule" id="PRU01005"/>
    </source>
</evidence>
<name>A0A8S9ZP28_9BILA</name>
<dbReference type="InterPro" id="IPR008922">
    <property type="entry name" value="Di-copper_centre_dom_sf"/>
</dbReference>
<dbReference type="PROSITE" id="PS00498">
    <property type="entry name" value="TYROSINASE_2"/>
    <property type="match status" value="2"/>
</dbReference>
<evidence type="ECO:0000313" key="6">
    <source>
        <dbReference type="Proteomes" id="UP000605970"/>
    </source>
</evidence>
<keyword evidence="3" id="KW-1133">Transmembrane helix</keyword>
<feature type="domain" description="ShKT" evidence="4">
    <location>
        <begin position="816"/>
        <end position="850"/>
    </location>
</feature>
<proteinExistence type="predicted"/>
<keyword evidence="3" id="KW-0812">Transmembrane</keyword>
<evidence type="ECO:0000313" key="5">
    <source>
        <dbReference type="EMBL" id="KAF7635297.1"/>
    </source>
</evidence>
<keyword evidence="2" id="KW-1015">Disulfide bond</keyword>
<keyword evidence="6" id="KW-1185">Reference proteome</keyword>
<dbReference type="AlphaFoldDB" id="A0A8S9ZP28"/>
<evidence type="ECO:0000259" key="4">
    <source>
        <dbReference type="PROSITE" id="PS51670"/>
    </source>
</evidence>
<dbReference type="PANTHER" id="PTHR11474:SF21">
    <property type="entry name" value="SHKT DOMAIN-CONTAINING PROTEIN"/>
    <property type="match status" value="1"/>
</dbReference>
<dbReference type="InterPro" id="IPR003582">
    <property type="entry name" value="ShKT_dom"/>
</dbReference>
<feature type="transmembrane region" description="Helical" evidence="3">
    <location>
        <begin position="354"/>
        <end position="374"/>
    </location>
</feature>
<sequence>MCKYFRGNISKGVCVLPNGTHLKKALRKEFRMLNDDERERFNKILKIMKENGDYDRLSKQHKRVVSEGGAHSGPAFLLWHREFLKTVEISIRLYDPTLSIPYWDSSMDAKLPKSADSYLFSKELFGETGKNNYVINGPYSPWKTLEGNGFLTRKVGAMGSCIKQKDIDIILSKKSIFDCLGFTTPKDTCPFSRSWILPEIIHGMVHVFCGGDMLNVSTSANDPLFFYHHSFMDFIWEMWRLKNQNRTEREIQYPPNNVDCASDDHFFNATMEPFNNLLNIDALKNVYTDLLYEYSPRPFCNNFIDCGSKYLFCDRSHGSPSCVGKVKIGGNCTGFEKEDICMYGKCINGIFIKFKIFILIVSYPNLFLLLYIIVNFTNSCFNNAPTLTCQFLAMTNNIARQSPPPPTVPLPPSGPPNPNIPNVVANFASVAATPYQCMDLGCLCRFMGGLCNGLQRAVRTEYRLMSEDQRQRFHNALLQIKNNGVYDQLARVHSDAVLSGSAHGGPAFHPWHREFIKRFEFALRMVDPSISLPCWDSTLDGVLPTPSDSIFFSQELMGQEDPDGQLRNGRFAPWRTLEGNPFITRRVGQGGACYQESQIQWIWGQRDIALMLGYAFPNAGCPYQVTANLPELTHGNIHIFVGGDMLDPRTSANDPLFYMHHCFVDYIWEGYRLRQQNRQQRETEYPPDNLQCEPTQHFAGTSLLPFNPMNNIDGTSNLYTDNLYIYAERATCQNNCGSNYLFCNRLRGRCSSKVRLGGDCRGFNFGDDVCYNGMCVNGRCVGNQLRADDNEDDIELEIPHLENNIIKIPDQVAYACYNEHECCAIWAYEGECESNINYMNIMCRASCGKCKPDYELKYGCFDRHPHCKLI</sequence>
<protein>
    <submittedName>
        <fullName evidence="5">ShKT domain-containing protein</fullName>
    </submittedName>
</protein>
<dbReference type="Gene3D" id="1.10.1280.10">
    <property type="entry name" value="Di-copper center containing domain from catechol oxidase"/>
    <property type="match status" value="2"/>
</dbReference>
<dbReference type="SMART" id="SM00254">
    <property type="entry name" value="ShKT"/>
    <property type="match status" value="1"/>
</dbReference>
<dbReference type="GO" id="GO:0046872">
    <property type="term" value="F:metal ion binding"/>
    <property type="evidence" value="ECO:0007669"/>
    <property type="project" value="UniProtKB-KW"/>
</dbReference>
<keyword evidence="3" id="KW-0472">Membrane</keyword>
<gene>
    <name evidence="5" type="ORF">Mgra_00005266</name>
</gene>
<comment type="caution">
    <text evidence="5">The sequence shown here is derived from an EMBL/GenBank/DDBJ whole genome shotgun (WGS) entry which is preliminary data.</text>
</comment>
<comment type="caution">
    <text evidence="2">Lacks conserved residue(s) required for the propagation of feature annotation.</text>
</comment>
<dbReference type="InterPro" id="IPR050316">
    <property type="entry name" value="Tyrosinase/Hemocyanin"/>
</dbReference>
<dbReference type="PROSITE" id="PS00497">
    <property type="entry name" value="TYROSINASE_1"/>
    <property type="match status" value="1"/>
</dbReference>
<dbReference type="EMBL" id="JABEBT010000044">
    <property type="protein sequence ID" value="KAF7635297.1"/>
    <property type="molecule type" value="Genomic_DNA"/>
</dbReference>
<dbReference type="PANTHER" id="PTHR11474">
    <property type="entry name" value="TYROSINASE FAMILY MEMBER"/>
    <property type="match status" value="1"/>
</dbReference>
<evidence type="ECO:0000256" key="3">
    <source>
        <dbReference type="SAM" id="Phobius"/>
    </source>
</evidence>
<dbReference type="SUPFAM" id="SSF48056">
    <property type="entry name" value="Di-copper centre-containing domain"/>
    <property type="match status" value="2"/>
</dbReference>
<dbReference type="InterPro" id="IPR002227">
    <property type="entry name" value="Tyrosinase_Cu-bd"/>
</dbReference>
<dbReference type="PROSITE" id="PS51670">
    <property type="entry name" value="SHKT"/>
    <property type="match status" value="1"/>
</dbReference>
<feature type="disulfide bond" evidence="2">
    <location>
        <begin position="816"/>
        <end position="850"/>
    </location>
</feature>
<dbReference type="Pfam" id="PF00264">
    <property type="entry name" value="Tyrosinase"/>
    <property type="match status" value="2"/>
</dbReference>
<dbReference type="Pfam" id="PF01549">
    <property type="entry name" value="ShK"/>
    <property type="match status" value="1"/>
</dbReference>